<gene>
    <name evidence="1" type="ORF">NDU88_007485</name>
</gene>
<evidence type="ECO:0000313" key="2">
    <source>
        <dbReference type="Proteomes" id="UP001066276"/>
    </source>
</evidence>
<name>A0AAV7SSG0_PLEWA</name>
<sequence length="191" mass="21495">MNENVKPTDIRQIKVKQVAKTTTRGKKANGYGEQEVVLSRNKTEKSEVTCYRCESRSHLGNSKDFVAVNQSCSKSRKRGHCTGMQSNISKKNTVQTVRMIEKSYVESDEEENVILMLSSESQEDNGIVEIPSMMVTQKRRPPSCVVSVNNSNVKSAVQENYKTKEKQHKGLIVQEGDWVRIKKPGFAKGVV</sequence>
<dbReference type="AlphaFoldDB" id="A0AAV7SSG0"/>
<proteinExistence type="predicted"/>
<dbReference type="Proteomes" id="UP001066276">
    <property type="component" value="Chromosome 4_2"/>
</dbReference>
<organism evidence="1 2">
    <name type="scientific">Pleurodeles waltl</name>
    <name type="common">Iberian ribbed newt</name>
    <dbReference type="NCBI Taxonomy" id="8319"/>
    <lineage>
        <taxon>Eukaryota</taxon>
        <taxon>Metazoa</taxon>
        <taxon>Chordata</taxon>
        <taxon>Craniata</taxon>
        <taxon>Vertebrata</taxon>
        <taxon>Euteleostomi</taxon>
        <taxon>Amphibia</taxon>
        <taxon>Batrachia</taxon>
        <taxon>Caudata</taxon>
        <taxon>Salamandroidea</taxon>
        <taxon>Salamandridae</taxon>
        <taxon>Pleurodelinae</taxon>
        <taxon>Pleurodeles</taxon>
    </lineage>
</organism>
<accession>A0AAV7SSG0</accession>
<evidence type="ECO:0000313" key="1">
    <source>
        <dbReference type="EMBL" id="KAJ1167092.1"/>
    </source>
</evidence>
<comment type="caution">
    <text evidence="1">The sequence shown here is derived from an EMBL/GenBank/DDBJ whole genome shotgun (WGS) entry which is preliminary data.</text>
</comment>
<dbReference type="EMBL" id="JANPWB010000008">
    <property type="protein sequence ID" value="KAJ1167092.1"/>
    <property type="molecule type" value="Genomic_DNA"/>
</dbReference>
<protein>
    <submittedName>
        <fullName evidence="1">Uncharacterized protein</fullName>
    </submittedName>
</protein>
<keyword evidence="2" id="KW-1185">Reference proteome</keyword>
<reference evidence="1" key="1">
    <citation type="journal article" date="2022" name="bioRxiv">
        <title>Sequencing and chromosome-scale assembly of the giantPleurodeles waltlgenome.</title>
        <authorList>
            <person name="Brown T."/>
            <person name="Elewa A."/>
            <person name="Iarovenko S."/>
            <person name="Subramanian E."/>
            <person name="Araus A.J."/>
            <person name="Petzold A."/>
            <person name="Susuki M."/>
            <person name="Suzuki K.-i.T."/>
            <person name="Hayashi T."/>
            <person name="Toyoda A."/>
            <person name="Oliveira C."/>
            <person name="Osipova E."/>
            <person name="Leigh N.D."/>
            <person name="Simon A."/>
            <person name="Yun M.H."/>
        </authorList>
    </citation>
    <scope>NUCLEOTIDE SEQUENCE</scope>
    <source>
        <strain evidence="1">20211129_DDA</strain>
        <tissue evidence="1">Liver</tissue>
    </source>
</reference>